<dbReference type="Proteomes" id="UP001634394">
    <property type="component" value="Unassembled WGS sequence"/>
</dbReference>
<dbReference type="EMBL" id="JBJQND010000013">
    <property type="protein sequence ID" value="KAL3856285.1"/>
    <property type="molecule type" value="Genomic_DNA"/>
</dbReference>
<comment type="caution">
    <text evidence="1">The sequence shown here is derived from an EMBL/GenBank/DDBJ whole genome shotgun (WGS) entry which is preliminary data.</text>
</comment>
<protein>
    <submittedName>
        <fullName evidence="1">Uncharacterized protein</fullName>
    </submittedName>
</protein>
<keyword evidence="2" id="KW-1185">Reference proteome</keyword>
<dbReference type="AlphaFoldDB" id="A0ABD3V6V4"/>
<accession>A0ABD3V6V4</accession>
<gene>
    <name evidence="1" type="ORF">ACJMK2_011059</name>
</gene>
<evidence type="ECO:0000313" key="2">
    <source>
        <dbReference type="Proteomes" id="UP001634394"/>
    </source>
</evidence>
<organism evidence="1 2">
    <name type="scientific">Sinanodonta woodiana</name>
    <name type="common">Chinese pond mussel</name>
    <name type="synonym">Anodonta woodiana</name>
    <dbReference type="NCBI Taxonomy" id="1069815"/>
    <lineage>
        <taxon>Eukaryota</taxon>
        <taxon>Metazoa</taxon>
        <taxon>Spiralia</taxon>
        <taxon>Lophotrochozoa</taxon>
        <taxon>Mollusca</taxon>
        <taxon>Bivalvia</taxon>
        <taxon>Autobranchia</taxon>
        <taxon>Heteroconchia</taxon>
        <taxon>Palaeoheterodonta</taxon>
        <taxon>Unionida</taxon>
        <taxon>Unionoidea</taxon>
        <taxon>Unionidae</taxon>
        <taxon>Unioninae</taxon>
        <taxon>Sinanodonta</taxon>
    </lineage>
</organism>
<proteinExistence type="predicted"/>
<evidence type="ECO:0000313" key="1">
    <source>
        <dbReference type="EMBL" id="KAL3856285.1"/>
    </source>
</evidence>
<reference evidence="1 2" key="1">
    <citation type="submission" date="2024-11" db="EMBL/GenBank/DDBJ databases">
        <title>Chromosome-level genome assembly of the freshwater bivalve Anodonta woodiana.</title>
        <authorList>
            <person name="Chen X."/>
        </authorList>
    </citation>
    <scope>NUCLEOTIDE SEQUENCE [LARGE SCALE GENOMIC DNA]</scope>
    <source>
        <strain evidence="1">MN2024</strain>
        <tissue evidence="1">Gills</tissue>
    </source>
</reference>
<name>A0ABD3V6V4_SINWO</name>
<sequence length="474" mass="53635">MGEIMLSKDVFFLGAWRVHNVTDYLHRQITEQMHNKKGYPARLDLSSEGIEICILHRSGEITRRDNIPLQNVRDFTINRHITKCIMAIIANRSKELNVLVCMCASDKDASEMVRTFQKVKSKLSGEGFNFDLKTPAGTNWTMKTSPRLLRHTREFRGVAPHETKGDVHEGINFKNSLPASVASIKVNIDDFDSGIHKEMVENSGKILFNVGVQTGVDGVDDQISTSSDITSHSSIKDDLQHLSEEVRTIKLLLEDAGVSDAQYFKRQTKANSNDEIIVTEIVPESEDTNRERRRNKYDQIQENGSSVPHHDARSYGTQTLREYELQRYRMKDQHMLLKYMDSSLSNGSDNSTKGYYIKRAYESDNPSTTRYIMVRHPGRRALRYSKGQSLPAGLGLRHSAKHSSTIEKPIEEVYGRQHPQFPISRSRLSNLQRSSAPIVFNGDYSKHKEVVVGISSDGGVKNILSNGDGEIIRP</sequence>